<accession>A0A699ZBA5</accession>
<dbReference type="AlphaFoldDB" id="A0A699ZBA5"/>
<keyword evidence="1" id="KW-1133">Transmembrane helix</keyword>
<feature type="non-terminal residue" evidence="2">
    <location>
        <position position="157"/>
    </location>
</feature>
<feature type="transmembrane region" description="Helical" evidence="1">
    <location>
        <begin position="30"/>
        <end position="51"/>
    </location>
</feature>
<gene>
    <name evidence="2" type="ORF">HaLaN_12936</name>
</gene>
<keyword evidence="3" id="KW-1185">Reference proteome</keyword>
<dbReference type="Proteomes" id="UP000485058">
    <property type="component" value="Unassembled WGS sequence"/>
</dbReference>
<evidence type="ECO:0000256" key="1">
    <source>
        <dbReference type="SAM" id="Phobius"/>
    </source>
</evidence>
<evidence type="ECO:0000313" key="3">
    <source>
        <dbReference type="Proteomes" id="UP000485058"/>
    </source>
</evidence>
<evidence type="ECO:0000313" key="2">
    <source>
        <dbReference type="EMBL" id="GFH16506.1"/>
    </source>
</evidence>
<dbReference type="EMBL" id="BLLF01001007">
    <property type="protein sequence ID" value="GFH16506.1"/>
    <property type="molecule type" value="Genomic_DNA"/>
</dbReference>
<proteinExistence type="predicted"/>
<name>A0A699ZBA5_HAELA</name>
<comment type="caution">
    <text evidence="2">The sequence shown here is derived from an EMBL/GenBank/DDBJ whole genome shotgun (WGS) entry which is preliminary data.</text>
</comment>
<organism evidence="2 3">
    <name type="scientific">Haematococcus lacustris</name>
    <name type="common">Green alga</name>
    <name type="synonym">Haematococcus pluvialis</name>
    <dbReference type="NCBI Taxonomy" id="44745"/>
    <lineage>
        <taxon>Eukaryota</taxon>
        <taxon>Viridiplantae</taxon>
        <taxon>Chlorophyta</taxon>
        <taxon>core chlorophytes</taxon>
        <taxon>Chlorophyceae</taxon>
        <taxon>CS clade</taxon>
        <taxon>Chlamydomonadales</taxon>
        <taxon>Haematococcaceae</taxon>
        <taxon>Haematococcus</taxon>
    </lineage>
</organism>
<protein>
    <submittedName>
        <fullName evidence="2">Uncharacterized protein</fullName>
    </submittedName>
</protein>
<feature type="non-terminal residue" evidence="2">
    <location>
        <position position="1"/>
    </location>
</feature>
<keyword evidence="1" id="KW-0812">Transmembrane</keyword>
<reference evidence="2 3" key="1">
    <citation type="submission" date="2020-02" db="EMBL/GenBank/DDBJ databases">
        <title>Draft genome sequence of Haematococcus lacustris strain NIES-144.</title>
        <authorList>
            <person name="Morimoto D."/>
            <person name="Nakagawa S."/>
            <person name="Yoshida T."/>
            <person name="Sawayama S."/>
        </authorList>
    </citation>
    <scope>NUCLEOTIDE SEQUENCE [LARGE SCALE GENOMIC DNA]</scope>
    <source>
        <strain evidence="2 3">NIES-144</strain>
    </source>
</reference>
<sequence>MSDLSAASICGAKVSDPQTMHVEFLNIMQAMNLGGITSAATCTLLLGGAFLRSCAREKAVRSRPKSLAALEDCLGVPNMRHVGPGCIPSKCRLREEQLAICLEVQQEGAQARTAAWPGKAARESLNTQTPARRLQQLEAGNTCSNLTVTTVFIGEWR</sequence>
<keyword evidence="1" id="KW-0472">Membrane</keyword>